<organism evidence="1 2">
    <name type="scientific">Apiospora kogelbergensis</name>
    <dbReference type="NCBI Taxonomy" id="1337665"/>
    <lineage>
        <taxon>Eukaryota</taxon>
        <taxon>Fungi</taxon>
        <taxon>Dikarya</taxon>
        <taxon>Ascomycota</taxon>
        <taxon>Pezizomycotina</taxon>
        <taxon>Sordariomycetes</taxon>
        <taxon>Xylariomycetidae</taxon>
        <taxon>Amphisphaeriales</taxon>
        <taxon>Apiosporaceae</taxon>
        <taxon>Apiospora</taxon>
    </lineage>
</organism>
<evidence type="ECO:0000313" key="2">
    <source>
        <dbReference type="Proteomes" id="UP001392437"/>
    </source>
</evidence>
<gene>
    <name evidence="1" type="ORF">PG999_003301</name>
</gene>
<sequence length="306" mass="35309">MMDQAQSAFFSMLPGEVRNKIYEQFAFDVFHSPEGSFQQGFALANTCRRTKEEMGAILAKHVVRIYYPQKKNAFKLTGIQHGSTELGKILAMTVHLIWEDTLLMRFFSLWRQSFFALSRELSKLPQQIDSVLGMPNLQYVQIQLHPAPEPEVCQGAVSGLDELLNHPALKAVDVYGTWQDCKDYNAPHEYLQELQKRRHRERMINLFGCTDSDFSLPDTKTKTLIVEITRFSSTTALDADMRAQTETTKEPEFPWYFKTTDTNGRFWGSCFVHVRATHMNQVEALHTLESEGDVYWPTDFEFLSIN</sequence>
<dbReference type="EMBL" id="JAQQWP010000003">
    <property type="protein sequence ID" value="KAK8123383.1"/>
    <property type="molecule type" value="Genomic_DNA"/>
</dbReference>
<name>A0AAW0R351_9PEZI</name>
<reference evidence="1 2" key="1">
    <citation type="submission" date="2023-01" db="EMBL/GenBank/DDBJ databases">
        <title>Analysis of 21 Apiospora genomes using comparative genomics revels a genus with tremendous synthesis potential of carbohydrate active enzymes and secondary metabolites.</title>
        <authorList>
            <person name="Sorensen T."/>
        </authorList>
    </citation>
    <scope>NUCLEOTIDE SEQUENCE [LARGE SCALE GENOMIC DNA]</scope>
    <source>
        <strain evidence="1 2">CBS 117206</strain>
    </source>
</reference>
<accession>A0AAW0R351</accession>
<comment type="caution">
    <text evidence="1">The sequence shown here is derived from an EMBL/GenBank/DDBJ whole genome shotgun (WGS) entry which is preliminary data.</text>
</comment>
<evidence type="ECO:0000313" key="1">
    <source>
        <dbReference type="EMBL" id="KAK8123383.1"/>
    </source>
</evidence>
<keyword evidence="2" id="KW-1185">Reference proteome</keyword>
<protein>
    <submittedName>
        <fullName evidence="1">Uncharacterized protein</fullName>
    </submittedName>
</protein>
<dbReference type="Proteomes" id="UP001392437">
    <property type="component" value="Unassembled WGS sequence"/>
</dbReference>
<proteinExistence type="predicted"/>
<dbReference type="AlphaFoldDB" id="A0AAW0R351"/>